<dbReference type="Proteomes" id="UP001212841">
    <property type="component" value="Unassembled WGS sequence"/>
</dbReference>
<dbReference type="GO" id="GO:0033617">
    <property type="term" value="P:mitochondrial respiratory chain complex IV assembly"/>
    <property type="evidence" value="ECO:0007669"/>
    <property type="project" value="TreeGrafter"/>
</dbReference>
<dbReference type="PANTHER" id="PTHR28018">
    <property type="entry name" value="RESPIRATORY SUPERCOMPLEX FACTOR 2, MITOCHONDRIAL"/>
    <property type="match status" value="1"/>
</dbReference>
<comment type="caution">
    <text evidence="7">The sequence shown here is derived from an EMBL/GenBank/DDBJ whole genome shotgun (WGS) entry which is preliminary data.</text>
</comment>
<keyword evidence="8" id="KW-1185">Reference proteome</keyword>
<dbReference type="EMBL" id="JADGJD010000020">
    <property type="protein sequence ID" value="KAJ3056792.1"/>
    <property type="molecule type" value="Genomic_DNA"/>
</dbReference>
<accession>A0AAD5SJE7</accession>
<proteinExistence type="predicted"/>
<evidence type="ECO:0000256" key="4">
    <source>
        <dbReference type="ARBA" id="ARBA00023136"/>
    </source>
</evidence>
<protein>
    <recommendedName>
        <fullName evidence="6">HIG1 domain-containing protein</fullName>
    </recommendedName>
</protein>
<keyword evidence="4 5" id="KW-0472">Membrane</keyword>
<organism evidence="7 8">
    <name type="scientific">Rhizophlyctis rosea</name>
    <dbReference type="NCBI Taxonomy" id="64517"/>
    <lineage>
        <taxon>Eukaryota</taxon>
        <taxon>Fungi</taxon>
        <taxon>Fungi incertae sedis</taxon>
        <taxon>Chytridiomycota</taxon>
        <taxon>Chytridiomycota incertae sedis</taxon>
        <taxon>Chytridiomycetes</taxon>
        <taxon>Rhizophlyctidales</taxon>
        <taxon>Rhizophlyctidaceae</taxon>
        <taxon>Rhizophlyctis</taxon>
    </lineage>
</organism>
<reference evidence="7" key="1">
    <citation type="submission" date="2020-05" db="EMBL/GenBank/DDBJ databases">
        <title>Phylogenomic resolution of chytrid fungi.</title>
        <authorList>
            <person name="Stajich J.E."/>
            <person name="Amses K."/>
            <person name="Simmons R."/>
            <person name="Seto K."/>
            <person name="Myers J."/>
            <person name="Bonds A."/>
            <person name="Quandt C.A."/>
            <person name="Barry K."/>
            <person name="Liu P."/>
            <person name="Grigoriev I."/>
            <person name="Longcore J.E."/>
            <person name="James T.Y."/>
        </authorList>
    </citation>
    <scope>NUCLEOTIDE SEQUENCE</scope>
    <source>
        <strain evidence="7">JEL0318</strain>
    </source>
</reference>
<dbReference type="Gene3D" id="6.10.140.1320">
    <property type="match status" value="1"/>
</dbReference>
<feature type="transmembrane region" description="Helical" evidence="5">
    <location>
        <begin position="154"/>
        <end position="177"/>
    </location>
</feature>
<feature type="domain" description="HIG1" evidence="6">
    <location>
        <begin position="94"/>
        <end position="186"/>
    </location>
</feature>
<keyword evidence="2 5" id="KW-0812">Transmembrane</keyword>
<dbReference type="InterPro" id="IPR007667">
    <property type="entry name" value="Hypoxia_induced_domain"/>
</dbReference>
<dbReference type="PANTHER" id="PTHR28018:SF2">
    <property type="entry name" value="F18C1.18 PROTEIN-RELATED"/>
    <property type="match status" value="1"/>
</dbReference>
<gene>
    <name evidence="7" type="ORF">HK097_004056</name>
</gene>
<dbReference type="Pfam" id="PF04588">
    <property type="entry name" value="HIG_1_N"/>
    <property type="match status" value="1"/>
</dbReference>
<evidence type="ECO:0000313" key="7">
    <source>
        <dbReference type="EMBL" id="KAJ3056792.1"/>
    </source>
</evidence>
<evidence type="ECO:0000256" key="5">
    <source>
        <dbReference type="SAM" id="Phobius"/>
    </source>
</evidence>
<dbReference type="PROSITE" id="PS51503">
    <property type="entry name" value="HIG1"/>
    <property type="match status" value="1"/>
</dbReference>
<dbReference type="GO" id="GO:0005739">
    <property type="term" value="C:mitochondrion"/>
    <property type="evidence" value="ECO:0007669"/>
    <property type="project" value="UniProtKB-SubCell"/>
</dbReference>
<name>A0AAD5SJE7_9FUNG</name>
<feature type="transmembrane region" description="Helical" evidence="5">
    <location>
        <begin position="27"/>
        <end position="44"/>
    </location>
</feature>
<feature type="transmembrane region" description="Helical" evidence="5">
    <location>
        <begin position="56"/>
        <end position="74"/>
    </location>
</feature>
<evidence type="ECO:0000256" key="2">
    <source>
        <dbReference type="ARBA" id="ARBA00022692"/>
    </source>
</evidence>
<dbReference type="AlphaFoldDB" id="A0AAD5SJE7"/>
<sequence length="198" mass="22180">MTEQPRPRRLTEAEKEARHQAVLNESLQASAISIPFAVGGSYVLHRYWGFYRNLSLPFKTLLGICVPTAVFLTVSDRAAMRADRELIDRFAVIRSDALIRPPPKKEFSWTAEGIKNYAIDNRYYVVGLGWLGTATGMMLYTWRRRDITTSQKIINARMAAQALAIGGIAATAFVGALPDKNEPVVDPHFERVVNAQKN</sequence>
<evidence type="ECO:0000259" key="6">
    <source>
        <dbReference type="PROSITE" id="PS51503"/>
    </source>
</evidence>
<evidence type="ECO:0000313" key="8">
    <source>
        <dbReference type="Proteomes" id="UP001212841"/>
    </source>
</evidence>
<keyword evidence="3 5" id="KW-1133">Transmembrane helix</keyword>
<comment type="subcellular location">
    <subcellularLocation>
        <location evidence="1">Mitochondrion</location>
    </subcellularLocation>
</comment>
<evidence type="ECO:0000256" key="1">
    <source>
        <dbReference type="ARBA" id="ARBA00004173"/>
    </source>
</evidence>
<dbReference type="InterPro" id="IPR040153">
    <property type="entry name" value="Rcf2"/>
</dbReference>
<evidence type="ECO:0000256" key="3">
    <source>
        <dbReference type="ARBA" id="ARBA00022989"/>
    </source>
</evidence>